<keyword evidence="2" id="KW-1185">Reference proteome</keyword>
<gene>
    <name evidence="1" type="ORF">PDTA9734_47580</name>
</gene>
<proteinExistence type="predicted"/>
<evidence type="ECO:0000313" key="1">
    <source>
        <dbReference type="EMBL" id="BDD53271.1"/>
    </source>
</evidence>
<evidence type="ECO:0000313" key="2">
    <source>
        <dbReference type="Proteomes" id="UP001320460"/>
    </source>
</evidence>
<dbReference type="Proteomes" id="UP001320460">
    <property type="component" value="Chromosome"/>
</dbReference>
<organism evidence="1 2">
    <name type="scientific">Phytobacter diazotrophicus</name>
    <dbReference type="NCBI Taxonomy" id="395631"/>
    <lineage>
        <taxon>Bacteria</taxon>
        <taxon>Pseudomonadati</taxon>
        <taxon>Pseudomonadota</taxon>
        <taxon>Gammaproteobacteria</taxon>
        <taxon>Enterobacterales</taxon>
        <taxon>Enterobacteriaceae</taxon>
        <taxon>Phytobacter</taxon>
    </lineage>
</organism>
<name>A0ABN6LY54_9ENTR</name>
<reference evidence="1 2" key="1">
    <citation type="submission" date="2021-12" db="EMBL/GenBank/DDBJ databases">
        <title>Complete genome sequence of Phytobacter diazotrophicus TA9734.</title>
        <authorList>
            <person name="Kubota H."/>
            <person name="Nakayama Y."/>
            <person name="Ariyoshi T."/>
        </authorList>
    </citation>
    <scope>NUCLEOTIDE SEQUENCE [LARGE SCALE GENOMIC DNA]</scope>
    <source>
        <strain evidence="1 2">TA9734</strain>
    </source>
</reference>
<dbReference type="EMBL" id="AP025334">
    <property type="protein sequence ID" value="BDD53271.1"/>
    <property type="molecule type" value="Genomic_DNA"/>
</dbReference>
<sequence length="57" mass="6298">MALTCPQLCPQCPPDFNGLSRAMLDTKITVSINFKGFGGLSRMVLEEGRTRISHLMD</sequence>
<protein>
    <submittedName>
        <fullName evidence="1">Uncharacterized protein</fullName>
    </submittedName>
</protein>
<accession>A0ABN6LY54</accession>